<keyword evidence="4" id="KW-0235">DNA replication</keyword>
<dbReference type="GO" id="GO:0006310">
    <property type="term" value="P:DNA recombination"/>
    <property type="evidence" value="ECO:0007669"/>
    <property type="project" value="UniProtKB-KW"/>
</dbReference>
<keyword evidence="5" id="KW-0540">Nuclease</keyword>
<proteinExistence type="inferred from homology"/>
<reference evidence="16 17" key="1">
    <citation type="submission" date="2019-12" db="EMBL/GenBank/DDBJ databases">
        <title>Shewanella insulae sp. nov., isolated from a tidal flat.</title>
        <authorList>
            <person name="Yoon J.-H."/>
        </authorList>
    </citation>
    <scope>NUCLEOTIDE SEQUENCE [LARGE SCALE GENOMIC DNA]</scope>
    <source>
        <strain evidence="16 17">JBTF-M18</strain>
    </source>
</reference>
<comment type="similarity">
    <text evidence="1">Belongs to the SMC family. SbcC subfamily.</text>
</comment>
<name>A0A6L7HY44_9GAMM</name>
<dbReference type="Gene3D" id="3.40.50.300">
    <property type="entry name" value="P-loop containing nucleotide triphosphate hydrolases"/>
    <property type="match status" value="2"/>
</dbReference>
<dbReference type="InterPro" id="IPR038729">
    <property type="entry name" value="Rad50/SbcC_AAA"/>
</dbReference>
<dbReference type="AlphaFoldDB" id="A0A6L7HY44"/>
<organism evidence="16 17">
    <name type="scientific">Shewanella insulae</name>
    <dbReference type="NCBI Taxonomy" id="2681496"/>
    <lineage>
        <taxon>Bacteria</taxon>
        <taxon>Pseudomonadati</taxon>
        <taxon>Pseudomonadota</taxon>
        <taxon>Gammaproteobacteria</taxon>
        <taxon>Alteromonadales</taxon>
        <taxon>Shewanellaceae</taxon>
        <taxon>Shewanella</taxon>
    </lineage>
</organism>
<keyword evidence="9" id="KW-0269">Exonuclease</keyword>
<dbReference type="SUPFAM" id="SSF52540">
    <property type="entry name" value="P-loop containing nucleoside triphosphate hydrolases"/>
    <property type="match status" value="1"/>
</dbReference>
<feature type="domain" description="Rad50/SbcC-type AAA" evidence="15">
    <location>
        <begin position="5"/>
        <end position="237"/>
    </location>
</feature>
<comment type="caution">
    <text evidence="16">The sequence shown here is derived from an EMBL/GenBank/DDBJ whole genome shotgun (WGS) entry which is preliminary data.</text>
</comment>
<dbReference type="Pfam" id="PF13558">
    <property type="entry name" value="SbcC_Walker_B"/>
    <property type="match status" value="1"/>
</dbReference>
<dbReference type="GO" id="GO:0004527">
    <property type="term" value="F:exonuclease activity"/>
    <property type="evidence" value="ECO:0007669"/>
    <property type="project" value="UniProtKB-KW"/>
</dbReference>
<keyword evidence="11 14" id="KW-0175">Coiled coil</keyword>
<feature type="coiled-coil region" evidence="14">
    <location>
        <begin position="758"/>
        <end position="838"/>
    </location>
</feature>
<sequence length="1018" mass="111874">MRPLRLTMTAFGPFADEQTIDFAALGSNPLFLINGPTGAGKTTILDAICFALYGKTTGDEREGTQMRCDMADEQRLTQVSFEFELGAIRYLIRRVPEQPRAKKSGDGVTLQKSEAQLSRFDTDGCETLLVAAKVSDATAQIEQLTGLDVDQFRQVMVLPQGKFRELLMADSKAREKIFSQLFQTHIYRRIEERLKQQAAGIRRDVEAMRNRRGGILEGASLESDQSLADELESIAPELALAQTQKQQSEQSLLAANQHLDKGLKLQGDFNRLQQLQSEGEALKARQVEANQWQQRLQAAGRANNLSPLYRAMQSRLGEQQSATRHLEMCQQTQASAEQALVQSRHAFDRLGELEQEQLSQQQRLAQLEALTPQLEQLNLLSQKLTDGQAKMQAAEASGKRSAKQLELLNLDRQEMVSRRESLKRDAEPQLALQQSLSDGRAQLKVFERWQQQGLEIAALEQKLKVAKAAGSELAEKHKQAIDAHKRLELSWHRGQAARLAAELSPGEPCPVCGSLEHPEPAMGEFDLPSDEALAQAKQLESEALNQLHQARSDYKLLQQSLSSQQLSAAQLQEELGEAAGLSLEEHQARLAELSDGFERAKAAQQSLAQLETQLERSERQGRELQTALDEARAHYGKLAEQLASDKGQYQQISAAIPQGFSDAAAVSAAIADLTKTISELKSRQQAVRAAHAKAEQDNAAAKASLEAASRRLGEVNALVEQETLSFQQALSTSEFENLAAFEQACLTEAEQAELTGKIKAFEQALITHQANLSQLKEALAGCDAPDISALEQQKMDAEQMMQQALAQWQKVSARATQLSQTQEQLKALDLKAGALEEQYGVVGTLADVANGNTGNKISLQRFVLSVLLDDVLLEASHRLQLMSKGRYRLLRKEERAKGNKASGLELEVEDAYTAKVRSVATLSGGESFMAALSMALGLSDVVQAYAGGIKLDTLFIDEGFGSLDQDSLELAIRTLMDLQSAGRMVGVISHVTEMKEQIGSRIDILKSAEGSEIKLVLP</sequence>
<dbReference type="PANTHER" id="PTHR32114:SF2">
    <property type="entry name" value="ABC TRANSPORTER ABCH.3"/>
    <property type="match status" value="1"/>
</dbReference>
<keyword evidence="8" id="KW-0378">Hydrolase</keyword>
<keyword evidence="12" id="KW-0233">DNA recombination</keyword>
<dbReference type="InterPro" id="IPR027417">
    <property type="entry name" value="P-loop_NTPase"/>
</dbReference>
<evidence type="ECO:0000256" key="12">
    <source>
        <dbReference type="ARBA" id="ARBA00023172"/>
    </source>
</evidence>
<dbReference type="Pfam" id="PF13476">
    <property type="entry name" value="AAA_23"/>
    <property type="match status" value="1"/>
</dbReference>
<evidence type="ECO:0000259" key="15">
    <source>
        <dbReference type="Pfam" id="PF13476"/>
    </source>
</evidence>
<evidence type="ECO:0000256" key="2">
    <source>
        <dbReference type="ARBA" id="ARBA00011322"/>
    </source>
</evidence>
<keyword evidence="17" id="KW-1185">Reference proteome</keyword>
<evidence type="ECO:0000256" key="8">
    <source>
        <dbReference type="ARBA" id="ARBA00022801"/>
    </source>
</evidence>
<evidence type="ECO:0000313" key="16">
    <source>
        <dbReference type="EMBL" id="MXR69053.1"/>
    </source>
</evidence>
<gene>
    <name evidence="16" type="ORF">GNT65_10275</name>
</gene>
<evidence type="ECO:0000256" key="6">
    <source>
        <dbReference type="ARBA" id="ARBA00022741"/>
    </source>
</evidence>
<dbReference type="GO" id="GO:0006260">
    <property type="term" value="P:DNA replication"/>
    <property type="evidence" value="ECO:0007669"/>
    <property type="project" value="UniProtKB-KW"/>
</dbReference>
<dbReference type="GO" id="GO:0016887">
    <property type="term" value="F:ATP hydrolysis activity"/>
    <property type="evidence" value="ECO:0007669"/>
    <property type="project" value="InterPro"/>
</dbReference>
<dbReference type="Proteomes" id="UP000474778">
    <property type="component" value="Unassembled WGS sequence"/>
</dbReference>
<keyword evidence="6" id="KW-0547">Nucleotide-binding</keyword>
<dbReference type="EMBL" id="WRPA01000008">
    <property type="protein sequence ID" value="MXR69053.1"/>
    <property type="molecule type" value="Genomic_DNA"/>
</dbReference>
<evidence type="ECO:0000256" key="1">
    <source>
        <dbReference type="ARBA" id="ARBA00006930"/>
    </source>
</evidence>
<keyword evidence="10" id="KW-0067">ATP-binding</keyword>
<evidence type="ECO:0000256" key="9">
    <source>
        <dbReference type="ARBA" id="ARBA00022839"/>
    </source>
</evidence>
<feature type="coiled-coil region" evidence="14">
    <location>
        <begin position="677"/>
        <end position="711"/>
    </location>
</feature>
<comment type="function">
    <text evidence="13">SbcCD cleaves DNA hairpin structures. These structures can inhibit DNA replication and are intermediates in certain DNA recombination reactions. The complex acts as a 3'-&gt;5' double strand exonuclease that can open hairpins. It also has a 5' single-strand endonuclease activity.</text>
</comment>
<evidence type="ECO:0000256" key="7">
    <source>
        <dbReference type="ARBA" id="ARBA00022759"/>
    </source>
</evidence>
<evidence type="ECO:0000256" key="13">
    <source>
        <dbReference type="ARBA" id="ARBA00055999"/>
    </source>
</evidence>
<dbReference type="PANTHER" id="PTHR32114">
    <property type="entry name" value="ABC TRANSPORTER ABCH.3"/>
    <property type="match status" value="1"/>
</dbReference>
<evidence type="ECO:0000313" key="17">
    <source>
        <dbReference type="Proteomes" id="UP000474778"/>
    </source>
</evidence>
<accession>A0A6L7HY44</accession>
<dbReference type="GO" id="GO:0005524">
    <property type="term" value="F:ATP binding"/>
    <property type="evidence" value="ECO:0007669"/>
    <property type="project" value="UniProtKB-KW"/>
</dbReference>
<evidence type="ECO:0000256" key="10">
    <source>
        <dbReference type="ARBA" id="ARBA00022840"/>
    </source>
</evidence>
<dbReference type="FunFam" id="3.40.50.300:FF:001446">
    <property type="entry name" value="DsDNA exonuclease SbcC"/>
    <property type="match status" value="1"/>
</dbReference>
<evidence type="ECO:0000256" key="4">
    <source>
        <dbReference type="ARBA" id="ARBA00022705"/>
    </source>
</evidence>
<dbReference type="RefSeq" id="WP_160795874.1">
    <property type="nucleotide sequence ID" value="NZ_WRPA01000008.1"/>
</dbReference>
<protein>
    <recommendedName>
        <fullName evidence="3">Nuclease SbcCD subunit C</fullName>
    </recommendedName>
</protein>
<evidence type="ECO:0000256" key="3">
    <source>
        <dbReference type="ARBA" id="ARBA00013368"/>
    </source>
</evidence>
<comment type="subunit">
    <text evidence="2">Heterodimer of SbcC and SbcD.</text>
</comment>
<dbReference type="GO" id="GO:0004519">
    <property type="term" value="F:endonuclease activity"/>
    <property type="evidence" value="ECO:0007669"/>
    <property type="project" value="UniProtKB-KW"/>
</dbReference>
<dbReference type="SUPFAM" id="SSF90257">
    <property type="entry name" value="Myosin rod fragments"/>
    <property type="match status" value="1"/>
</dbReference>
<evidence type="ECO:0000256" key="11">
    <source>
        <dbReference type="ARBA" id="ARBA00023054"/>
    </source>
</evidence>
<dbReference type="GO" id="GO:0006302">
    <property type="term" value="P:double-strand break repair"/>
    <property type="evidence" value="ECO:0007669"/>
    <property type="project" value="InterPro"/>
</dbReference>
<evidence type="ECO:0000256" key="5">
    <source>
        <dbReference type="ARBA" id="ARBA00022722"/>
    </source>
</evidence>
<keyword evidence="7" id="KW-0255">Endonuclease</keyword>
<feature type="coiled-coil region" evidence="14">
    <location>
        <begin position="533"/>
        <end position="634"/>
    </location>
</feature>
<evidence type="ECO:0000256" key="14">
    <source>
        <dbReference type="SAM" id="Coils"/>
    </source>
</evidence>